<dbReference type="EMBL" id="CACRTO010000013">
    <property type="protein sequence ID" value="VYU01077.1"/>
    <property type="molecule type" value="Genomic_DNA"/>
</dbReference>
<feature type="transmembrane region" description="Helical" evidence="1">
    <location>
        <begin position="209"/>
        <end position="225"/>
    </location>
</feature>
<accession>A0A6N3BHG9</accession>
<dbReference type="InterPro" id="IPR007563">
    <property type="entry name" value="DUF554"/>
</dbReference>
<dbReference type="RefSeq" id="WP_156625764.1">
    <property type="nucleotide sequence ID" value="NZ_CACRTO010000013.1"/>
</dbReference>
<feature type="transmembrane region" description="Helical" evidence="1">
    <location>
        <begin position="6"/>
        <end position="21"/>
    </location>
</feature>
<feature type="transmembrane region" description="Helical" evidence="1">
    <location>
        <begin position="140"/>
        <end position="163"/>
    </location>
</feature>
<evidence type="ECO:0000256" key="1">
    <source>
        <dbReference type="SAM" id="Phobius"/>
    </source>
</evidence>
<dbReference type="AlphaFoldDB" id="A0A6N3BHG9"/>
<dbReference type="PANTHER" id="PTHR36111:SF2">
    <property type="entry name" value="INNER MEMBRANE PROTEIN"/>
    <property type="match status" value="1"/>
</dbReference>
<dbReference type="PANTHER" id="PTHR36111">
    <property type="entry name" value="INNER MEMBRANE PROTEIN-RELATED"/>
    <property type="match status" value="1"/>
</dbReference>
<keyword evidence="1" id="KW-0812">Transmembrane</keyword>
<feature type="transmembrane region" description="Helical" evidence="1">
    <location>
        <begin position="33"/>
        <end position="50"/>
    </location>
</feature>
<keyword evidence="1" id="KW-1133">Transmembrane helix</keyword>
<reference evidence="2" key="1">
    <citation type="submission" date="2019-11" db="EMBL/GenBank/DDBJ databases">
        <authorList>
            <person name="Feng L."/>
        </authorList>
    </citation>
    <scope>NUCLEOTIDE SEQUENCE</scope>
    <source>
        <strain evidence="2">CTertiumLFYP3</strain>
    </source>
</reference>
<gene>
    <name evidence="2" type="primary">ydfK</name>
    <name evidence="2" type="ORF">CTLFYP3_01247</name>
</gene>
<name>A0A6N3BHG9_9CLOT</name>
<protein>
    <submittedName>
        <fullName evidence="2">Putative membrane protein YdfK</fullName>
    </submittedName>
</protein>
<proteinExistence type="predicted"/>
<sequence>MLGTIVNCITIVIGAFLGLFVKGRMNENISKTIMNGLALCVIYIGISGALKGNNTIVLIISITIGAFIGEVIDIDSKLESLGKSIENKFSENKGDSKIAEGFITSTLLFCVGAMAIVGALESGISNDHSTLFAKSLLDGISSLIFSSTLGIGVMLSAISVFVYQGSITLAAGLLSNVLSDVAINNMSAVGSLLIIGLGLNMLGITKIKISNLLPSVLIAILLSFINL</sequence>
<feature type="transmembrane region" description="Helical" evidence="1">
    <location>
        <begin position="98"/>
        <end position="120"/>
    </location>
</feature>
<organism evidence="2">
    <name type="scientific">Clostridium tertium</name>
    <dbReference type="NCBI Taxonomy" id="1559"/>
    <lineage>
        <taxon>Bacteria</taxon>
        <taxon>Bacillati</taxon>
        <taxon>Bacillota</taxon>
        <taxon>Clostridia</taxon>
        <taxon>Eubacteriales</taxon>
        <taxon>Clostridiaceae</taxon>
        <taxon>Clostridium</taxon>
    </lineage>
</organism>
<evidence type="ECO:0000313" key="2">
    <source>
        <dbReference type="EMBL" id="VYU01077.1"/>
    </source>
</evidence>
<feature type="transmembrane region" description="Helical" evidence="1">
    <location>
        <begin position="183"/>
        <end position="203"/>
    </location>
</feature>
<keyword evidence="1" id="KW-0472">Membrane</keyword>
<dbReference type="Pfam" id="PF04474">
    <property type="entry name" value="DUF554"/>
    <property type="match status" value="1"/>
</dbReference>
<feature type="transmembrane region" description="Helical" evidence="1">
    <location>
        <begin position="56"/>
        <end position="74"/>
    </location>
</feature>